<dbReference type="PIRSF" id="PIRSF006060">
    <property type="entry name" value="AA_transporter"/>
    <property type="match status" value="1"/>
</dbReference>
<evidence type="ECO:0000256" key="2">
    <source>
        <dbReference type="ARBA" id="ARBA00008220"/>
    </source>
</evidence>
<feature type="transmembrane region" description="Helical" evidence="9">
    <location>
        <begin position="49"/>
        <end position="71"/>
    </location>
</feature>
<organism evidence="10 11">
    <name type="scientific">Sphingomonas glaciei</name>
    <dbReference type="NCBI Taxonomy" id="2938948"/>
    <lineage>
        <taxon>Bacteria</taxon>
        <taxon>Pseudomonadati</taxon>
        <taxon>Pseudomonadota</taxon>
        <taxon>Alphaproteobacteria</taxon>
        <taxon>Sphingomonadales</taxon>
        <taxon>Sphingomonadaceae</taxon>
        <taxon>Sphingomonas</taxon>
    </lineage>
</organism>
<feature type="transmembrane region" description="Helical" evidence="9">
    <location>
        <begin position="327"/>
        <end position="348"/>
    </location>
</feature>
<feature type="transmembrane region" description="Helical" evidence="9">
    <location>
        <begin position="354"/>
        <end position="381"/>
    </location>
</feature>
<feature type="transmembrane region" description="Helical" evidence="9">
    <location>
        <begin position="134"/>
        <end position="153"/>
    </location>
</feature>
<keyword evidence="11" id="KW-1185">Reference proteome</keyword>
<dbReference type="RefSeq" id="WP_249504549.1">
    <property type="nucleotide sequence ID" value="NZ_CP097253.1"/>
</dbReference>
<keyword evidence="7 9" id="KW-0472">Membrane</keyword>
<dbReference type="EMBL" id="CP097253">
    <property type="protein sequence ID" value="UUR08778.1"/>
    <property type="molecule type" value="Genomic_DNA"/>
</dbReference>
<dbReference type="PANTHER" id="PTHR42770:SF18">
    <property type="entry name" value="ARGININE_AGMATINE ANTIPORTER"/>
    <property type="match status" value="1"/>
</dbReference>
<feature type="transmembrane region" description="Helical" evidence="9">
    <location>
        <begin position="278"/>
        <end position="306"/>
    </location>
</feature>
<evidence type="ECO:0000313" key="11">
    <source>
        <dbReference type="Proteomes" id="UP000831921"/>
    </source>
</evidence>
<evidence type="ECO:0000256" key="6">
    <source>
        <dbReference type="ARBA" id="ARBA00022989"/>
    </source>
</evidence>
<feature type="transmembrane region" description="Helical" evidence="9">
    <location>
        <begin position="239"/>
        <end position="258"/>
    </location>
</feature>
<keyword evidence="4" id="KW-1003">Cell membrane</keyword>
<evidence type="ECO:0000313" key="10">
    <source>
        <dbReference type="EMBL" id="UUR08778.1"/>
    </source>
</evidence>
<reference evidence="10 11" key="1">
    <citation type="submission" date="2022-05" db="EMBL/GenBank/DDBJ databases">
        <title>S8-45 Sphingomonas ultraviolaceadurans.</title>
        <authorList>
            <person name="Liu Y."/>
        </authorList>
    </citation>
    <scope>NUCLEOTIDE SEQUENCE [LARGE SCALE GENOMIC DNA]</scope>
    <source>
        <strain evidence="10 11">S8-45</strain>
    </source>
</reference>
<feature type="transmembrane region" description="Helical" evidence="9">
    <location>
        <begin position="388"/>
        <end position="405"/>
    </location>
</feature>
<evidence type="ECO:0000256" key="8">
    <source>
        <dbReference type="ARBA" id="ARBA00045636"/>
    </source>
</evidence>
<comment type="subcellular location">
    <subcellularLocation>
        <location evidence="1">Cell membrane</location>
        <topology evidence="1">Multi-pass membrane protein</topology>
    </subcellularLocation>
</comment>
<gene>
    <name evidence="10" type="ORF">M1K48_03850</name>
</gene>
<dbReference type="InterPro" id="IPR002293">
    <property type="entry name" value="AA/rel_permease1"/>
</dbReference>
<feature type="transmembrane region" description="Helical" evidence="9">
    <location>
        <begin position="196"/>
        <end position="218"/>
    </location>
</feature>
<dbReference type="Pfam" id="PF13520">
    <property type="entry name" value="AA_permease_2"/>
    <property type="match status" value="1"/>
</dbReference>
<sequence>MTAIVEQLPPPPAPPPPSRRLGPVMSLAMVVGTVIGSGIYVLPATVAPYGINILFAFAIAILGTCCLALSLARLARRLPGGPYAYIAAAFGDRAAFVTLWSYVVSQWTAVAAVAIAAMGALGHVFPLIASGWPLAFAACGAIIGMVLINLPGARSTGVVQVTATLIKIVPLLLVAVLVVLRLVTGPALEPLAPVPLSLGATVSACALMLFAFTGFEAAAVTANVTEDANDVVPGATIRGTVLVALLYLVSTVAVLWLLPSTQAATSQAPFADAIAPAFGNIAGNFVAIVAAISALGAGNAIILLAVEISRAMANAGDLPPFFARTNRAGVATGSLVVAASVAMLLVVASVSDSFVAVFTFVALVSAVSALVLYLICAAAALKLRLEKPVLAVIAILYALAMFVGAGLEATLWGGALALAGLPIRWLSRRSSGLPA</sequence>
<evidence type="ECO:0000256" key="1">
    <source>
        <dbReference type="ARBA" id="ARBA00004651"/>
    </source>
</evidence>
<evidence type="ECO:0000256" key="4">
    <source>
        <dbReference type="ARBA" id="ARBA00022475"/>
    </source>
</evidence>
<name>A0ABY5N0E5_9SPHN</name>
<dbReference type="InterPro" id="IPR050367">
    <property type="entry name" value="APC_superfamily"/>
</dbReference>
<feature type="transmembrane region" description="Helical" evidence="9">
    <location>
        <begin position="20"/>
        <end position="42"/>
    </location>
</feature>
<evidence type="ECO:0000256" key="3">
    <source>
        <dbReference type="ARBA" id="ARBA00021069"/>
    </source>
</evidence>
<dbReference type="PANTHER" id="PTHR42770">
    <property type="entry name" value="AMINO ACID TRANSPORTER-RELATED"/>
    <property type="match status" value="1"/>
</dbReference>
<evidence type="ECO:0000256" key="5">
    <source>
        <dbReference type="ARBA" id="ARBA00022692"/>
    </source>
</evidence>
<accession>A0ABY5N0E5</accession>
<comment type="function">
    <text evidence="8">Major component of the acid-resistance (AR) system allowing enteric pathogens to survive the acidic environment in the stomach. Exchanges extracellular arginine for its intracellular decarboxylation product agmatine (Agm) thereby expelling intracellular protons. Probably undergoes several conformational states in order to translocate the substrate across the membrane; keeps the substrate accessible to only 1 side of the membrane at a time by opening and closing 3 membrane-internal gates.</text>
</comment>
<comment type="similarity">
    <text evidence="2">Belongs to the amino acid-polyamine-organocation (APC) superfamily. Basic amino acid/polyamine antiporter (APA) (TC 2.A.3.2) family.</text>
</comment>
<evidence type="ECO:0000256" key="9">
    <source>
        <dbReference type="SAM" id="Phobius"/>
    </source>
</evidence>
<keyword evidence="6 9" id="KW-1133">Transmembrane helix</keyword>
<keyword evidence="5 9" id="KW-0812">Transmembrane</keyword>
<proteinExistence type="inferred from homology"/>
<dbReference type="Proteomes" id="UP000831921">
    <property type="component" value="Chromosome"/>
</dbReference>
<evidence type="ECO:0000256" key="7">
    <source>
        <dbReference type="ARBA" id="ARBA00023136"/>
    </source>
</evidence>
<dbReference type="Gene3D" id="1.20.1740.10">
    <property type="entry name" value="Amino acid/polyamine transporter I"/>
    <property type="match status" value="1"/>
</dbReference>
<protein>
    <recommendedName>
        <fullName evidence="3">Arginine/agmatine antiporter</fullName>
    </recommendedName>
</protein>
<feature type="transmembrane region" description="Helical" evidence="9">
    <location>
        <begin position="165"/>
        <end position="184"/>
    </location>
</feature>